<sequence>MKTSFTYEPSKNLQAPTLVHPESKLIVKSKNTTELFYEHKPQITPQSEIEFTKIKSEFKFVPLDLNLIQQFQETDFKTVSKELQLQVLKQRKKTEAVVKIVKNREEELKIKGSAINPNRAKRK</sequence>
<accession>A0ABP1JS09</accession>
<name>A0ABP1JS09_9EUKA</name>
<dbReference type="EMBL" id="CAXDID020000163">
    <property type="protein sequence ID" value="CAL6045287.1"/>
    <property type="molecule type" value="Genomic_DNA"/>
</dbReference>
<reference evidence="1 2" key="1">
    <citation type="submission" date="2024-07" db="EMBL/GenBank/DDBJ databases">
        <authorList>
            <person name="Akdeniz Z."/>
        </authorList>
    </citation>
    <scope>NUCLEOTIDE SEQUENCE [LARGE SCALE GENOMIC DNA]</scope>
</reference>
<protein>
    <submittedName>
        <fullName evidence="1">Hypothetical_protein</fullName>
    </submittedName>
</protein>
<proteinExistence type="predicted"/>
<evidence type="ECO:0000313" key="1">
    <source>
        <dbReference type="EMBL" id="CAL6045287.1"/>
    </source>
</evidence>
<evidence type="ECO:0000313" key="2">
    <source>
        <dbReference type="Proteomes" id="UP001642409"/>
    </source>
</evidence>
<gene>
    <name evidence="1" type="ORF">HINF_LOCUS40964</name>
</gene>
<organism evidence="1 2">
    <name type="scientific">Hexamita inflata</name>
    <dbReference type="NCBI Taxonomy" id="28002"/>
    <lineage>
        <taxon>Eukaryota</taxon>
        <taxon>Metamonada</taxon>
        <taxon>Diplomonadida</taxon>
        <taxon>Hexamitidae</taxon>
        <taxon>Hexamitinae</taxon>
        <taxon>Hexamita</taxon>
    </lineage>
</organism>
<comment type="caution">
    <text evidence="1">The sequence shown here is derived from an EMBL/GenBank/DDBJ whole genome shotgun (WGS) entry which is preliminary data.</text>
</comment>
<keyword evidence="2" id="KW-1185">Reference proteome</keyword>
<dbReference type="Proteomes" id="UP001642409">
    <property type="component" value="Unassembled WGS sequence"/>
</dbReference>